<name>A0AAW8U260_9ENTE</name>
<accession>A0AAW8U260</accession>
<gene>
    <name evidence="2" type="ORF">P7H43_05980</name>
</gene>
<keyword evidence="1" id="KW-0472">Membrane</keyword>
<proteinExistence type="predicted"/>
<feature type="transmembrane region" description="Helical" evidence="1">
    <location>
        <begin position="20"/>
        <end position="43"/>
    </location>
</feature>
<comment type="caution">
    <text evidence="2">The sequence shown here is derived from an EMBL/GenBank/DDBJ whole genome shotgun (WGS) entry which is preliminary data.</text>
</comment>
<keyword evidence="1" id="KW-1133">Transmembrane helix</keyword>
<evidence type="ECO:0000313" key="3">
    <source>
        <dbReference type="Proteomes" id="UP001256711"/>
    </source>
</evidence>
<dbReference type="AlphaFoldDB" id="A0AAW8U260"/>
<evidence type="ECO:0000313" key="2">
    <source>
        <dbReference type="EMBL" id="MDT2810025.1"/>
    </source>
</evidence>
<dbReference type="RefSeq" id="WP_311835260.1">
    <property type="nucleotide sequence ID" value="NZ_JARQBJ010000002.1"/>
</dbReference>
<sequence>MKKIWLAALAQDRRINARRVQAICYLSLAANFFAVALLIAILVKCLF</sequence>
<evidence type="ECO:0000256" key="1">
    <source>
        <dbReference type="SAM" id="Phobius"/>
    </source>
</evidence>
<dbReference type="Proteomes" id="UP001256711">
    <property type="component" value="Unassembled WGS sequence"/>
</dbReference>
<organism evidence="2 3">
    <name type="scientific">Enterococcus asini</name>
    <dbReference type="NCBI Taxonomy" id="57732"/>
    <lineage>
        <taxon>Bacteria</taxon>
        <taxon>Bacillati</taxon>
        <taxon>Bacillota</taxon>
        <taxon>Bacilli</taxon>
        <taxon>Lactobacillales</taxon>
        <taxon>Enterococcaceae</taxon>
        <taxon>Enterococcus</taxon>
    </lineage>
</organism>
<keyword evidence="1" id="KW-0812">Transmembrane</keyword>
<protein>
    <submittedName>
        <fullName evidence="2">Uncharacterized protein</fullName>
    </submittedName>
</protein>
<dbReference type="EMBL" id="JARQBJ010000002">
    <property type="protein sequence ID" value="MDT2810025.1"/>
    <property type="molecule type" value="Genomic_DNA"/>
</dbReference>
<reference evidence="2" key="1">
    <citation type="submission" date="2023-03" db="EMBL/GenBank/DDBJ databases">
        <authorList>
            <person name="Shen W."/>
            <person name="Cai J."/>
        </authorList>
    </citation>
    <scope>NUCLEOTIDE SEQUENCE</scope>
    <source>
        <strain evidence="2">B226-2</strain>
    </source>
</reference>